<dbReference type="AlphaFoldDB" id="A0A8J5WGT7"/>
<sequence>MEAGDFNKLVCLFGCILGNRTGSTCSDVHCSEVSQCISGWYRCCGCNWKPMKSLLHHLPSQFLVHGCRETKD</sequence>
<gene>
    <name evidence="1" type="ORF">GUJ93_ZPchr0011g27873</name>
</gene>
<proteinExistence type="predicted"/>
<dbReference type="EMBL" id="JAAALK010000081">
    <property type="protein sequence ID" value="KAG8090930.1"/>
    <property type="molecule type" value="Genomic_DNA"/>
</dbReference>
<reference evidence="1" key="1">
    <citation type="journal article" date="2021" name="bioRxiv">
        <title>Whole Genome Assembly and Annotation of Northern Wild Rice, Zizania palustris L., Supports a Whole Genome Duplication in the Zizania Genus.</title>
        <authorList>
            <person name="Haas M."/>
            <person name="Kono T."/>
            <person name="Macchietto M."/>
            <person name="Millas R."/>
            <person name="McGilp L."/>
            <person name="Shao M."/>
            <person name="Duquette J."/>
            <person name="Hirsch C.N."/>
            <person name="Kimball J."/>
        </authorList>
    </citation>
    <scope>NUCLEOTIDE SEQUENCE</scope>
    <source>
        <tissue evidence="1">Fresh leaf tissue</tissue>
    </source>
</reference>
<reference evidence="1" key="2">
    <citation type="submission" date="2021-02" db="EMBL/GenBank/DDBJ databases">
        <authorList>
            <person name="Kimball J.A."/>
            <person name="Haas M.W."/>
            <person name="Macchietto M."/>
            <person name="Kono T."/>
            <person name="Duquette J."/>
            <person name="Shao M."/>
        </authorList>
    </citation>
    <scope>NUCLEOTIDE SEQUENCE</scope>
    <source>
        <tissue evidence="1">Fresh leaf tissue</tissue>
    </source>
</reference>
<evidence type="ECO:0000313" key="1">
    <source>
        <dbReference type="EMBL" id="KAG8090930.1"/>
    </source>
</evidence>
<protein>
    <submittedName>
        <fullName evidence="1">Uncharacterized protein</fullName>
    </submittedName>
</protein>
<comment type="caution">
    <text evidence="1">The sequence shown here is derived from an EMBL/GenBank/DDBJ whole genome shotgun (WGS) entry which is preliminary data.</text>
</comment>
<accession>A0A8J5WGT7</accession>
<evidence type="ECO:0000313" key="2">
    <source>
        <dbReference type="Proteomes" id="UP000729402"/>
    </source>
</evidence>
<keyword evidence="2" id="KW-1185">Reference proteome</keyword>
<organism evidence="1 2">
    <name type="scientific">Zizania palustris</name>
    <name type="common">Northern wild rice</name>
    <dbReference type="NCBI Taxonomy" id="103762"/>
    <lineage>
        <taxon>Eukaryota</taxon>
        <taxon>Viridiplantae</taxon>
        <taxon>Streptophyta</taxon>
        <taxon>Embryophyta</taxon>
        <taxon>Tracheophyta</taxon>
        <taxon>Spermatophyta</taxon>
        <taxon>Magnoliopsida</taxon>
        <taxon>Liliopsida</taxon>
        <taxon>Poales</taxon>
        <taxon>Poaceae</taxon>
        <taxon>BOP clade</taxon>
        <taxon>Oryzoideae</taxon>
        <taxon>Oryzeae</taxon>
        <taxon>Zizaniinae</taxon>
        <taxon>Zizania</taxon>
    </lineage>
</organism>
<name>A0A8J5WGT7_ZIZPA</name>
<dbReference type="Proteomes" id="UP000729402">
    <property type="component" value="Unassembled WGS sequence"/>
</dbReference>